<evidence type="ECO:0000256" key="4">
    <source>
        <dbReference type="ARBA" id="ARBA00022833"/>
    </source>
</evidence>
<dbReference type="InterPro" id="IPR009000">
    <property type="entry name" value="Transl_B-barrel_sf"/>
</dbReference>
<accession>A0A2S0KM64</accession>
<dbReference type="Gene3D" id="3.30.980.10">
    <property type="entry name" value="Threonyl-trna Synthetase, Chain A, domain 2"/>
    <property type="match status" value="1"/>
</dbReference>
<protein>
    <recommendedName>
        <fullName evidence="6">Alanyl-transfer RNA synthetases family profile domain-containing protein</fullName>
    </recommendedName>
</protein>
<proteinExistence type="predicted"/>
<dbReference type="GO" id="GO:0005737">
    <property type="term" value="C:cytoplasm"/>
    <property type="evidence" value="ECO:0007669"/>
    <property type="project" value="UniProtKB-SubCell"/>
</dbReference>
<organism evidence="7 8">
    <name type="scientific">Fastidiosipila sanguinis</name>
    <dbReference type="NCBI Taxonomy" id="236753"/>
    <lineage>
        <taxon>Bacteria</taxon>
        <taxon>Bacillati</taxon>
        <taxon>Bacillota</taxon>
        <taxon>Clostridia</taxon>
        <taxon>Eubacteriales</taxon>
        <taxon>Oscillospiraceae</taxon>
        <taxon>Fastidiosipila</taxon>
    </lineage>
</organism>
<dbReference type="GO" id="GO:0003676">
    <property type="term" value="F:nucleic acid binding"/>
    <property type="evidence" value="ECO:0007669"/>
    <property type="project" value="InterPro"/>
</dbReference>
<evidence type="ECO:0000256" key="1">
    <source>
        <dbReference type="ARBA" id="ARBA00001947"/>
    </source>
</evidence>
<evidence type="ECO:0000256" key="2">
    <source>
        <dbReference type="ARBA" id="ARBA00004496"/>
    </source>
</evidence>
<dbReference type="PANTHER" id="PTHR43462:SF1">
    <property type="entry name" value="ALANYL-TRNA EDITING PROTEIN AARSD1"/>
    <property type="match status" value="1"/>
</dbReference>
<dbReference type="Pfam" id="PF07973">
    <property type="entry name" value="tRNA_SAD"/>
    <property type="match status" value="1"/>
</dbReference>
<dbReference type="GO" id="GO:0005524">
    <property type="term" value="F:ATP binding"/>
    <property type="evidence" value="ECO:0007669"/>
    <property type="project" value="InterPro"/>
</dbReference>
<dbReference type="SUPFAM" id="SSF55186">
    <property type="entry name" value="ThrRS/AlaRS common domain"/>
    <property type="match status" value="1"/>
</dbReference>
<evidence type="ECO:0000259" key="6">
    <source>
        <dbReference type="PROSITE" id="PS50860"/>
    </source>
</evidence>
<dbReference type="AlphaFoldDB" id="A0A2S0KM64"/>
<dbReference type="GO" id="GO:0002161">
    <property type="term" value="F:aminoacyl-tRNA deacylase activity"/>
    <property type="evidence" value="ECO:0007669"/>
    <property type="project" value="UniProtKB-ARBA"/>
</dbReference>
<keyword evidence="4" id="KW-0862">Zinc</keyword>
<dbReference type="InterPro" id="IPR018165">
    <property type="entry name" value="Ala-tRNA-synth_IIc_core"/>
</dbReference>
<dbReference type="GO" id="GO:0046872">
    <property type="term" value="F:metal ion binding"/>
    <property type="evidence" value="ECO:0007669"/>
    <property type="project" value="UniProtKB-KW"/>
</dbReference>
<dbReference type="KEGG" id="fsa:C5Q98_02255"/>
<dbReference type="GO" id="GO:0004813">
    <property type="term" value="F:alanine-tRNA ligase activity"/>
    <property type="evidence" value="ECO:0007669"/>
    <property type="project" value="InterPro"/>
</dbReference>
<dbReference type="InterPro" id="IPR018163">
    <property type="entry name" value="Thr/Ala-tRNA-synth_IIc_edit"/>
</dbReference>
<dbReference type="RefSeq" id="WP_106012111.1">
    <property type="nucleotide sequence ID" value="NZ_CP027226.1"/>
</dbReference>
<dbReference type="Proteomes" id="UP000237947">
    <property type="component" value="Chromosome"/>
</dbReference>
<reference evidence="8" key="1">
    <citation type="submission" date="2018-02" db="EMBL/GenBank/DDBJ databases">
        <authorList>
            <person name="Holder M.E."/>
            <person name="Ajami N.J."/>
            <person name="Petrosino J.F."/>
        </authorList>
    </citation>
    <scope>NUCLEOTIDE SEQUENCE [LARGE SCALE GENOMIC DNA]</scope>
    <source>
        <strain evidence="8">CCUG 47711</strain>
    </source>
</reference>
<keyword evidence="5" id="KW-0175">Coiled coil</keyword>
<evidence type="ECO:0000313" key="7">
    <source>
        <dbReference type="EMBL" id="AVM42125.1"/>
    </source>
</evidence>
<dbReference type="SUPFAM" id="SSF50447">
    <property type="entry name" value="Translation proteins"/>
    <property type="match status" value="1"/>
</dbReference>
<keyword evidence="3" id="KW-0479">Metal-binding</keyword>
<dbReference type="Gene3D" id="2.40.30.130">
    <property type="match status" value="1"/>
</dbReference>
<evidence type="ECO:0000313" key="8">
    <source>
        <dbReference type="Proteomes" id="UP000237947"/>
    </source>
</evidence>
<evidence type="ECO:0000256" key="5">
    <source>
        <dbReference type="SAM" id="Coils"/>
    </source>
</evidence>
<dbReference type="EMBL" id="CP027226">
    <property type="protein sequence ID" value="AVM42125.1"/>
    <property type="molecule type" value="Genomic_DNA"/>
</dbReference>
<name>A0A2S0KM64_9FIRM</name>
<dbReference type="SMART" id="SM00863">
    <property type="entry name" value="tRNA_SAD"/>
    <property type="match status" value="1"/>
</dbReference>
<sequence length="423" mass="48567">MSKDFHDFKQLYDLEPYRKTAEVDVIYVEELSEKDPQSGARFKVLTSETVFYPEGGGQPGDTGVFVDLKNNKTYKVLDTRYDFKASDTEEENPLIFHFLAEEISSDIPIRQEIDWERRFTHSQQHSTEHILAGLVHNKYGYMNVGFHLGKEYTTIDFDGPLSYKEMQEIVDQANNIVWQNNPIDIKVYTADEAKNMDYRAKIELNNLVRLIDIPNVDVCACCGTHVKATGDIGLIICTNVEKYRNGVRITFLAGTRAYKYVREQQEISNALVQRLNMPYLDLEEGVLRLENKVSELETLIEDTAKSLWDKALNQSEQNSIIIITENIFSSKFLKLLFKNMESNSSILALIENQGNINFFLHETDDIYSSNESWYKHLKEEYNARGGGNAQMTQGQIQYNNVEAPLENFVSQLAEDLSANIIIL</sequence>
<dbReference type="OrthoDB" id="9812949at2"/>
<comment type="cofactor">
    <cofactor evidence="1">
        <name>Zn(2+)</name>
        <dbReference type="ChEBI" id="CHEBI:29105"/>
    </cofactor>
</comment>
<comment type="subcellular location">
    <subcellularLocation>
        <location evidence="2">Cytoplasm</location>
    </subcellularLocation>
</comment>
<keyword evidence="8" id="KW-1185">Reference proteome</keyword>
<dbReference type="GO" id="GO:0006419">
    <property type="term" value="P:alanyl-tRNA aminoacylation"/>
    <property type="evidence" value="ECO:0007669"/>
    <property type="project" value="InterPro"/>
</dbReference>
<dbReference type="PROSITE" id="PS50860">
    <property type="entry name" value="AA_TRNA_LIGASE_II_ALA"/>
    <property type="match status" value="1"/>
</dbReference>
<evidence type="ECO:0000256" key="3">
    <source>
        <dbReference type="ARBA" id="ARBA00022723"/>
    </source>
</evidence>
<gene>
    <name evidence="7" type="ORF">C5Q98_02255</name>
</gene>
<dbReference type="InterPro" id="IPR051335">
    <property type="entry name" value="Alanyl-tRNA_Editing_Enzymes"/>
</dbReference>
<dbReference type="InterPro" id="IPR012947">
    <property type="entry name" value="tRNA_SAD"/>
</dbReference>
<dbReference type="PANTHER" id="PTHR43462">
    <property type="entry name" value="ALANYL-TRNA EDITING PROTEIN"/>
    <property type="match status" value="1"/>
</dbReference>
<feature type="domain" description="Alanyl-transfer RNA synthetases family profile" evidence="6">
    <location>
        <begin position="1"/>
        <end position="263"/>
    </location>
</feature>
<feature type="coiled-coil region" evidence="5">
    <location>
        <begin position="279"/>
        <end position="306"/>
    </location>
</feature>